<evidence type="ECO:0000313" key="3">
    <source>
        <dbReference type="Proteomes" id="UP000235371"/>
    </source>
</evidence>
<dbReference type="InterPro" id="IPR052895">
    <property type="entry name" value="HetReg/Transcr_Mod"/>
</dbReference>
<dbReference type="PANTHER" id="PTHR24148:SF73">
    <property type="entry name" value="HET DOMAIN PROTEIN (AFU_ORTHOLOGUE AFUA_8G01020)"/>
    <property type="match status" value="1"/>
</dbReference>
<dbReference type="RefSeq" id="XP_024739570.1">
    <property type="nucleotide sequence ID" value="XM_024874308.1"/>
</dbReference>
<dbReference type="AlphaFoldDB" id="A0A2J6TI24"/>
<feature type="domain" description="Heterokaryon incompatibility" evidence="1">
    <location>
        <begin position="14"/>
        <end position="112"/>
    </location>
</feature>
<sequence length="226" mass="26796">MVSPHRQDEFPSETTWWWMDSICINQKDQIERSTQVELMGRIYQIAARATVIWLGEEYEDSAEAIKFLHDLGWQDSMSPAQVKQIQSRKNSWKAVESLLSRKWWERMWTLQEFLLCQEAAFYCGRSTITREDMHAGVIGVWRWQQRDNSLIQRRVYEKAWNRFRLLEWYDQIKDNMPLVGTMAYTATLRATDKKDRLYSLLGVVAAKDRKIVGRPDYQSPTSLVYA</sequence>
<dbReference type="PANTHER" id="PTHR24148">
    <property type="entry name" value="ANKYRIN REPEAT DOMAIN-CONTAINING PROTEIN 39 HOMOLOG-RELATED"/>
    <property type="match status" value="1"/>
</dbReference>
<proteinExistence type="predicted"/>
<dbReference type="GeneID" id="36582388"/>
<evidence type="ECO:0000259" key="1">
    <source>
        <dbReference type="Pfam" id="PF06985"/>
    </source>
</evidence>
<gene>
    <name evidence="2" type="ORF">K444DRAFT_523729</name>
</gene>
<organism evidence="2 3">
    <name type="scientific">Hyaloscypha bicolor E</name>
    <dbReference type="NCBI Taxonomy" id="1095630"/>
    <lineage>
        <taxon>Eukaryota</taxon>
        <taxon>Fungi</taxon>
        <taxon>Dikarya</taxon>
        <taxon>Ascomycota</taxon>
        <taxon>Pezizomycotina</taxon>
        <taxon>Leotiomycetes</taxon>
        <taxon>Helotiales</taxon>
        <taxon>Hyaloscyphaceae</taxon>
        <taxon>Hyaloscypha</taxon>
        <taxon>Hyaloscypha bicolor</taxon>
    </lineage>
</organism>
<accession>A0A2J6TI24</accession>
<reference evidence="2 3" key="1">
    <citation type="submission" date="2016-04" db="EMBL/GenBank/DDBJ databases">
        <title>A degradative enzymes factory behind the ericoid mycorrhizal symbiosis.</title>
        <authorList>
            <consortium name="DOE Joint Genome Institute"/>
            <person name="Martino E."/>
            <person name="Morin E."/>
            <person name="Grelet G."/>
            <person name="Kuo A."/>
            <person name="Kohler A."/>
            <person name="Daghino S."/>
            <person name="Barry K."/>
            <person name="Choi C."/>
            <person name="Cichocki N."/>
            <person name="Clum A."/>
            <person name="Copeland A."/>
            <person name="Hainaut M."/>
            <person name="Haridas S."/>
            <person name="Labutti K."/>
            <person name="Lindquist E."/>
            <person name="Lipzen A."/>
            <person name="Khouja H.-R."/>
            <person name="Murat C."/>
            <person name="Ohm R."/>
            <person name="Olson A."/>
            <person name="Spatafora J."/>
            <person name="Veneault-Fourrey C."/>
            <person name="Henrissat B."/>
            <person name="Grigoriev I."/>
            <person name="Martin F."/>
            <person name="Perotto S."/>
        </authorList>
    </citation>
    <scope>NUCLEOTIDE SEQUENCE [LARGE SCALE GENOMIC DNA]</scope>
    <source>
        <strain evidence="2 3">E</strain>
    </source>
</reference>
<protein>
    <submittedName>
        <fullName evidence="2">HET-domain-containing protein</fullName>
    </submittedName>
</protein>
<evidence type="ECO:0000313" key="2">
    <source>
        <dbReference type="EMBL" id="PMD62666.1"/>
    </source>
</evidence>
<keyword evidence="3" id="KW-1185">Reference proteome</keyword>
<dbReference type="OrthoDB" id="2504919at2759"/>
<dbReference type="Proteomes" id="UP000235371">
    <property type="component" value="Unassembled WGS sequence"/>
</dbReference>
<name>A0A2J6TI24_9HELO</name>
<dbReference type="InterPro" id="IPR010730">
    <property type="entry name" value="HET"/>
</dbReference>
<dbReference type="STRING" id="1095630.A0A2J6TI24"/>
<dbReference type="EMBL" id="KZ613783">
    <property type="protein sequence ID" value="PMD62666.1"/>
    <property type="molecule type" value="Genomic_DNA"/>
</dbReference>
<dbReference type="Pfam" id="PF06985">
    <property type="entry name" value="HET"/>
    <property type="match status" value="1"/>
</dbReference>
<dbReference type="InParanoid" id="A0A2J6TI24"/>